<sequence>MRTAGGLHDICLNSFHMEIKVLFRLAQ</sequence>
<organism evidence="1">
    <name type="scientific">Arundo donax</name>
    <name type="common">Giant reed</name>
    <name type="synonym">Donax arundinaceus</name>
    <dbReference type="NCBI Taxonomy" id="35708"/>
    <lineage>
        <taxon>Eukaryota</taxon>
        <taxon>Viridiplantae</taxon>
        <taxon>Streptophyta</taxon>
        <taxon>Embryophyta</taxon>
        <taxon>Tracheophyta</taxon>
        <taxon>Spermatophyta</taxon>
        <taxon>Magnoliopsida</taxon>
        <taxon>Liliopsida</taxon>
        <taxon>Poales</taxon>
        <taxon>Poaceae</taxon>
        <taxon>PACMAD clade</taxon>
        <taxon>Arundinoideae</taxon>
        <taxon>Arundineae</taxon>
        <taxon>Arundo</taxon>
    </lineage>
</organism>
<reference evidence="1" key="2">
    <citation type="journal article" date="2015" name="Data Brief">
        <title>Shoot transcriptome of the giant reed, Arundo donax.</title>
        <authorList>
            <person name="Barrero R.A."/>
            <person name="Guerrero F.D."/>
            <person name="Moolhuijzen P."/>
            <person name="Goolsby J.A."/>
            <person name="Tidwell J."/>
            <person name="Bellgard S.E."/>
            <person name="Bellgard M.I."/>
        </authorList>
    </citation>
    <scope>NUCLEOTIDE SEQUENCE</scope>
    <source>
        <tissue evidence="1">Shoot tissue taken approximately 20 cm above the soil surface</tissue>
    </source>
</reference>
<protein>
    <submittedName>
        <fullName evidence="1">Uncharacterized protein</fullName>
    </submittedName>
</protein>
<name>A0A0A8ZQ79_ARUDO</name>
<accession>A0A0A8ZQ79</accession>
<proteinExistence type="predicted"/>
<dbReference type="AlphaFoldDB" id="A0A0A8ZQ79"/>
<reference evidence="1" key="1">
    <citation type="submission" date="2014-09" db="EMBL/GenBank/DDBJ databases">
        <authorList>
            <person name="Magalhaes I.L.F."/>
            <person name="Oliveira U."/>
            <person name="Santos F.R."/>
            <person name="Vidigal T.H.D.A."/>
            <person name="Brescovit A.D."/>
            <person name="Santos A.J."/>
        </authorList>
    </citation>
    <scope>NUCLEOTIDE SEQUENCE</scope>
    <source>
        <tissue evidence="1">Shoot tissue taken approximately 20 cm above the soil surface</tissue>
    </source>
</reference>
<dbReference type="EMBL" id="GBRH01256944">
    <property type="protein sequence ID" value="JAD40951.1"/>
    <property type="molecule type" value="Transcribed_RNA"/>
</dbReference>
<evidence type="ECO:0000313" key="1">
    <source>
        <dbReference type="EMBL" id="JAD40951.1"/>
    </source>
</evidence>